<gene>
    <name evidence="1" type="ORF">J2X07_001946</name>
</gene>
<proteinExistence type="predicted"/>
<keyword evidence="2" id="KW-1185">Reference proteome</keyword>
<evidence type="ECO:0000313" key="2">
    <source>
        <dbReference type="Proteomes" id="UP001258181"/>
    </source>
</evidence>
<evidence type="ECO:0000313" key="1">
    <source>
        <dbReference type="EMBL" id="MDR7072960.1"/>
    </source>
</evidence>
<reference evidence="1 2" key="1">
    <citation type="submission" date="2023-07" db="EMBL/GenBank/DDBJ databases">
        <title>Sorghum-associated microbial communities from plants grown in Nebraska, USA.</title>
        <authorList>
            <person name="Schachtman D."/>
        </authorList>
    </citation>
    <scope>NUCLEOTIDE SEQUENCE [LARGE SCALE GENOMIC DNA]</scope>
    <source>
        <strain evidence="1 2">BE211</strain>
    </source>
</reference>
<dbReference type="EMBL" id="JAVDWA010000003">
    <property type="protein sequence ID" value="MDR7072960.1"/>
    <property type="molecule type" value="Genomic_DNA"/>
</dbReference>
<sequence length="224" mass="25784">MSIFNQLLGKTVRLTISGNKGSKGITGMLIDYGSDIVVLFNGERYIYLPKIHIQSINHFNDFEIEIKKPDSIPIAPDEETLSLRKVLMNAKGLFSEIFITSNLSIHGYITNVLNDYFIFYSPVYKMMLIPLHHLKWLTPYDDNERPYDLSNEELPLLPYHIPMARSFTEQCKKYEGKLVIFDLGIDSNRIGKLVKIVNNQIQLTVGRNETVFINVQHIKTVHLP</sequence>
<dbReference type="Proteomes" id="UP001258181">
    <property type="component" value="Unassembled WGS sequence"/>
</dbReference>
<name>A0ABU1U0G2_9BACL</name>
<accession>A0ABU1U0G2</accession>
<protein>
    <submittedName>
        <fullName evidence="1">RNase P/RNase MRP subunit p29</fullName>
    </submittedName>
</protein>
<comment type="caution">
    <text evidence="1">The sequence shown here is derived from an EMBL/GenBank/DDBJ whole genome shotgun (WGS) entry which is preliminary data.</text>
</comment>
<organism evidence="1 2">
    <name type="scientific">Fictibacillus barbaricus</name>
    <dbReference type="NCBI Taxonomy" id="182136"/>
    <lineage>
        <taxon>Bacteria</taxon>
        <taxon>Bacillati</taxon>
        <taxon>Bacillota</taxon>
        <taxon>Bacilli</taxon>
        <taxon>Bacillales</taxon>
        <taxon>Fictibacillaceae</taxon>
        <taxon>Fictibacillus</taxon>
    </lineage>
</organism>
<dbReference type="RefSeq" id="WP_310258349.1">
    <property type="nucleotide sequence ID" value="NZ_JAVDWA010000003.1"/>
</dbReference>